<feature type="transmembrane region" description="Helical" evidence="6">
    <location>
        <begin position="6"/>
        <end position="23"/>
    </location>
</feature>
<sequence>MAVVEAFLWLIAIMAASFWYVWLHRWQQQRSQDPKTWPLFGAQWEAMANMHRLHCWIHSFFSSTHRTVTLRTFAGRKIYLTVDPLNVYHILKGNFQNYPKGERVHSVLHDFLGNGIFNADGEMWKKHRKIASFEFSNRKLKQMSIATFRHNALRLLSLLDERVPSRQPLDLQDLFFRMTMDSLCQLIFGIEGSSLSPPLAKIPFASTFDNINDIIIARLVNPFWKIQRAFNIGNERIIKQNLTTLNNLIVAVLEERRKATKEIKSSEERCDLLSQFMRYNGCGDGKYSDDELRDFIINFMVAGRDTTAVALSWFVYCLCRHPHVVEQIQMETLDALGLDIDHDLKMEDFAMRLDYESLMKMQYLHAALSECLRLYPPVPRDGKTVLKDDVLPDGTFLEKGSQISYVPYSMGRLESLWGPDALEYKPERWLKDGVFQHESPFKFPVFQAGPRTCLGKDYAYLQIKMTILLLLQFFKFDLVNVDVKYRVMMVMPIAGGLNVYVSHKMPRVSQKRSMNSLPVLS</sequence>
<dbReference type="InterPro" id="IPR001128">
    <property type="entry name" value="Cyt_P450"/>
</dbReference>
<dbReference type="GO" id="GO:0020037">
    <property type="term" value="F:heme binding"/>
    <property type="evidence" value="ECO:0007669"/>
    <property type="project" value="InterPro"/>
</dbReference>
<dbReference type="GO" id="GO:0016705">
    <property type="term" value="F:oxidoreductase activity, acting on paired donors, with incorporation or reduction of molecular oxygen"/>
    <property type="evidence" value="ECO:0007669"/>
    <property type="project" value="InterPro"/>
</dbReference>
<dbReference type="Gene3D" id="1.10.630.10">
    <property type="entry name" value="Cytochrome P450"/>
    <property type="match status" value="1"/>
</dbReference>
<gene>
    <name evidence="7" type="ORF">KP509_34G003200</name>
</gene>
<dbReference type="PRINTS" id="PR00463">
    <property type="entry name" value="EP450I"/>
</dbReference>
<keyword evidence="8" id="KW-1185">Reference proteome</keyword>
<feature type="binding site" description="axial binding residue" evidence="5">
    <location>
        <position position="453"/>
    </location>
    <ligand>
        <name>heme</name>
        <dbReference type="ChEBI" id="CHEBI:30413"/>
    </ligand>
    <ligandPart>
        <name>Fe</name>
        <dbReference type="ChEBI" id="CHEBI:18248"/>
    </ligandPart>
</feature>
<dbReference type="InterPro" id="IPR036396">
    <property type="entry name" value="Cyt_P450_sf"/>
</dbReference>
<keyword evidence="5" id="KW-0349">Heme</keyword>
<dbReference type="GO" id="GO:0004497">
    <property type="term" value="F:monooxygenase activity"/>
    <property type="evidence" value="ECO:0007669"/>
    <property type="project" value="InterPro"/>
</dbReference>
<keyword evidence="6" id="KW-0812">Transmembrane</keyword>
<protein>
    <recommendedName>
        <fullName evidence="9">Cytochrome P450</fullName>
    </recommendedName>
</protein>
<keyword evidence="4 5" id="KW-0408">Iron</keyword>
<evidence type="ECO:0000256" key="3">
    <source>
        <dbReference type="ARBA" id="ARBA00023002"/>
    </source>
</evidence>
<evidence type="ECO:0008006" key="9">
    <source>
        <dbReference type="Google" id="ProtNLM"/>
    </source>
</evidence>
<name>A0A8T2QI73_CERRI</name>
<evidence type="ECO:0000256" key="6">
    <source>
        <dbReference type="SAM" id="Phobius"/>
    </source>
</evidence>
<evidence type="ECO:0000313" key="8">
    <source>
        <dbReference type="Proteomes" id="UP000825935"/>
    </source>
</evidence>
<dbReference type="PANTHER" id="PTHR24296">
    <property type="entry name" value="CYTOCHROME P450"/>
    <property type="match status" value="1"/>
</dbReference>
<dbReference type="AlphaFoldDB" id="A0A8T2QI73"/>
<dbReference type="Proteomes" id="UP000825935">
    <property type="component" value="Chromosome 34"/>
</dbReference>
<comment type="similarity">
    <text evidence="1">Belongs to the cytochrome P450 family.</text>
</comment>
<comment type="cofactor">
    <cofactor evidence="5">
        <name>heme</name>
        <dbReference type="ChEBI" id="CHEBI:30413"/>
    </cofactor>
</comment>
<dbReference type="Pfam" id="PF00067">
    <property type="entry name" value="p450"/>
    <property type="match status" value="1"/>
</dbReference>
<organism evidence="7 8">
    <name type="scientific">Ceratopteris richardii</name>
    <name type="common">Triangle waterfern</name>
    <dbReference type="NCBI Taxonomy" id="49495"/>
    <lineage>
        <taxon>Eukaryota</taxon>
        <taxon>Viridiplantae</taxon>
        <taxon>Streptophyta</taxon>
        <taxon>Embryophyta</taxon>
        <taxon>Tracheophyta</taxon>
        <taxon>Polypodiopsida</taxon>
        <taxon>Polypodiidae</taxon>
        <taxon>Polypodiales</taxon>
        <taxon>Pteridineae</taxon>
        <taxon>Pteridaceae</taxon>
        <taxon>Parkerioideae</taxon>
        <taxon>Ceratopteris</taxon>
    </lineage>
</organism>
<dbReference type="GO" id="GO:0005506">
    <property type="term" value="F:iron ion binding"/>
    <property type="evidence" value="ECO:0007669"/>
    <property type="project" value="InterPro"/>
</dbReference>
<dbReference type="OMA" id="AYNELIM"/>
<accession>A0A8T2QI73</accession>
<evidence type="ECO:0000256" key="4">
    <source>
        <dbReference type="ARBA" id="ARBA00023004"/>
    </source>
</evidence>
<keyword evidence="6" id="KW-0472">Membrane</keyword>
<dbReference type="PRINTS" id="PR00385">
    <property type="entry name" value="P450"/>
</dbReference>
<evidence type="ECO:0000256" key="1">
    <source>
        <dbReference type="ARBA" id="ARBA00010617"/>
    </source>
</evidence>
<evidence type="ECO:0000256" key="2">
    <source>
        <dbReference type="ARBA" id="ARBA00022723"/>
    </source>
</evidence>
<dbReference type="CDD" id="cd11064">
    <property type="entry name" value="CYP86A"/>
    <property type="match status" value="1"/>
</dbReference>
<reference evidence="7" key="1">
    <citation type="submission" date="2021-08" db="EMBL/GenBank/DDBJ databases">
        <title>WGS assembly of Ceratopteris richardii.</title>
        <authorList>
            <person name="Marchant D.B."/>
            <person name="Chen G."/>
            <person name="Jenkins J."/>
            <person name="Shu S."/>
            <person name="Leebens-Mack J."/>
            <person name="Grimwood J."/>
            <person name="Schmutz J."/>
            <person name="Soltis P."/>
            <person name="Soltis D."/>
            <person name="Chen Z.-H."/>
        </authorList>
    </citation>
    <scope>NUCLEOTIDE SEQUENCE</scope>
    <source>
        <strain evidence="7">Whitten #5841</strain>
        <tissue evidence="7">Leaf</tissue>
    </source>
</reference>
<keyword evidence="6" id="KW-1133">Transmembrane helix</keyword>
<proteinExistence type="inferred from homology"/>
<keyword evidence="2 5" id="KW-0479">Metal-binding</keyword>
<comment type="caution">
    <text evidence="7">The sequence shown here is derived from an EMBL/GenBank/DDBJ whole genome shotgun (WGS) entry which is preliminary data.</text>
</comment>
<dbReference type="OrthoDB" id="1470350at2759"/>
<evidence type="ECO:0000313" key="7">
    <source>
        <dbReference type="EMBL" id="KAH7283358.1"/>
    </source>
</evidence>
<dbReference type="InterPro" id="IPR002401">
    <property type="entry name" value="Cyt_P450_E_grp-I"/>
</dbReference>
<keyword evidence="3" id="KW-0560">Oxidoreductase</keyword>
<dbReference type="EMBL" id="CM035439">
    <property type="protein sequence ID" value="KAH7283358.1"/>
    <property type="molecule type" value="Genomic_DNA"/>
</dbReference>
<dbReference type="SUPFAM" id="SSF48264">
    <property type="entry name" value="Cytochrome P450"/>
    <property type="match status" value="1"/>
</dbReference>
<evidence type="ECO:0000256" key="5">
    <source>
        <dbReference type="PIRSR" id="PIRSR602401-1"/>
    </source>
</evidence>